<evidence type="ECO:0000313" key="2">
    <source>
        <dbReference type="EMBL" id="KXA13417.1"/>
    </source>
</evidence>
<dbReference type="STRING" id="134605.HMPREF3206_01318"/>
<comment type="caution">
    <text evidence="2">The sequence shown here is derived from an EMBL/GenBank/DDBJ whole genome shotgun (WGS) entry which is preliminary data.</text>
</comment>
<name>A0A133NAU8_9FUSO</name>
<organism evidence="2 3">
    <name type="scientific">Fusobacterium equinum</name>
    <dbReference type="NCBI Taxonomy" id="134605"/>
    <lineage>
        <taxon>Bacteria</taxon>
        <taxon>Fusobacteriati</taxon>
        <taxon>Fusobacteriota</taxon>
        <taxon>Fusobacteriia</taxon>
        <taxon>Fusobacteriales</taxon>
        <taxon>Fusobacteriaceae</taxon>
        <taxon>Fusobacterium</taxon>
    </lineage>
</organism>
<dbReference type="RefSeq" id="WP_008801608.1">
    <property type="nucleotide sequence ID" value="NZ_KQ956559.1"/>
</dbReference>
<feature type="coiled-coil region" evidence="1">
    <location>
        <begin position="11"/>
        <end position="81"/>
    </location>
</feature>
<evidence type="ECO:0000256" key="1">
    <source>
        <dbReference type="SAM" id="Coils"/>
    </source>
</evidence>
<dbReference type="Proteomes" id="UP000070617">
    <property type="component" value="Unassembled WGS sequence"/>
</dbReference>
<reference evidence="3" key="1">
    <citation type="submission" date="2016-01" db="EMBL/GenBank/DDBJ databases">
        <authorList>
            <person name="Mitreva M."/>
            <person name="Pepin K.H."/>
            <person name="Mihindukulasuriya K.A."/>
            <person name="Fulton R."/>
            <person name="Fronick C."/>
            <person name="O'Laughlin M."/>
            <person name="Miner T."/>
            <person name="Herter B."/>
            <person name="Rosa B.A."/>
            <person name="Cordes M."/>
            <person name="Tomlinson C."/>
            <person name="Wollam A."/>
            <person name="Palsikar V.B."/>
            <person name="Mardis E.R."/>
            <person name="Wilson R.K."/>
        </authorList>
    </citation>
    <scope>NUCLEOTIDE SEQUENCE [LARGE SCALE GENOMIC DNA]</scope>
    <source>
        <strain evidence="3">CMW8396</strain>
    </source>
</reference>
<proteinExistence type="predicted"/>
<evidence type="ECO:0000313" key="3">
    <source>
        <dbReference type="Proteomes" id="UP000070617"/>
    </source>
</evidence>
<gene>
    <name evidence="2" type="ORF">HMPREF3206_01318</name>
</gene>
<dbReference type="PATRIC" id="fig|134605.3.peg.1304"/>
<accession>A0A133NAU8</accession>
<dbReference type="AlphaFoldDB" id="A0A133NAU8"/>
<keyword evidence="3" id="KW-1185">Reference proteome</keyword>
<keyword evidence="1" id="KW-0175">Coiled coil</keyword>
<dbReference type="EMBL" id="LRPX01000069">
    <property type="protein sequence ID" value="KXA13417.1"/>
    <property type="molecule type" value="Genomic_DNA"/>
</dbReference>
<protein>
    <submittedName>
        <fullName evidence="2">Uncharacterized protein</fullName>
    </submittedName>
</protein>
<sequence length="97" mass="11391">MNTRETIQKRVKTLETSIKREKAILQELESDKATIQRIEDLVEKGIALASDSHYASYDEWKLHLEKQVKRGERSLENLKIRKAELEAFRFYLEKVGA</sequence>